<dbReference type="PROSITE" id="PS51371">
    <property type="entry name" value="CBS"/>
    <property type="match status" value="2"/>
</dbReference>
<dbReference type="SUPFAM" id="SSF51206">
    <property type="entry name" value="cAMP-binding domain-like"/>
    <property type="match status" value="1"/>
</dbReference>
<dbReference type="InterPro" id="IPR018821">
    <property type="entry name" value="DUF294_put_nucleoTrafse_sb-bd"/>
</dbReference>
<protein>
    <submittedName>
        <fullName evidence="5">DUF294 nucleotidyltransferase-like domain-containing protein</fullName>
    </submittedName>
</protein>
<dbReference type="SMART" id="SM00116">
    <property type="entry name" value="CBS"/>
    <property type="match status" value="2"/>
</dbReference>
<gene>
    <name evidence="5" type="ORF">AABB28_04510</name>
</gene>
<dbReference type="RefSeq" id="WP_342070914.1">
    <property type="nucleotide sequence ID" value="NZ_CP151762.1"/>
</dbReference>
<name>A0AAN0M414_9RHOB</name>
<dbReference type="Pfam" id="PF00571">
    <property type="entry name" value="CBS"/>
    <property type="match status" value="2"/>
</dbReference>
<dbReference type="KEGG" id="yag:AABB28_04510"/>
<sequence length="608" mass="66046">MTEEQITILSYLHPYDVLSDDARKAILDHSEWCDVAQGATIYTIGQRLRGLYVIVSGQVSVTDENGAQVSLLSRENSFGERGLLRDGLAVTTATAQQDCRLLCIPAALFQSLLKEHDAIARFFNRTGRAQAAGNTLPDTLSSVRVEALMAANPATCSPETKVSDAAKIMRDKHISCLCVVSNGQLVGIVTLRDLVNKAMADDLPNATAVSAIMTAKPRVLPPSAIGSDVLHTMMEYRLGHLPVVSAGRLIGIVTQTDLTRFQASHAANFVSEAAHAQSIQDLAEITGRIPRLLVHLVAAGNRHDVVTRMITDIADVVTRRLLRMAEEKFGPPPARYLWLACGSQGRQEQTGVSDQDNCLILQDGISDDQRSYFEAFAQFVSDGLHACGYVYCPGDMMATNPRWRQPVSVWNDYFQGWIASPVKEAQMLASVMFDLRPIGGDTTLFDDLQTNTPKAAASNSIFTAHMATNALSHGTPLGLLRGLSTIRAGEHRNTIDMKLNGVVPVVDLARMYALQGQLPELNTRARLQAALSAGIISESGGHDLIDAYDLVAQTRLEHQTKVIKDGHAPDNFLPPATLSGFERSHLRDAFVVIKTMQSALMQGRGTLA</sequence>
<dbReference type="EMBL" id="CP151762">
    <property type="protein sequence ID" value="WZU64550.1"/>
    <property type="molecule type" value="Genomic_DNA"/>
</dbReference>
<dbReference type="PANTHER" id="PTHR43080">
    <property type="entry name" value="CBS DOMAIN-CONTAINING PROTEIN CBSX3, MITOCHONDRIAL"/>
    <property type="match status" value="1"/>
</dbReference>
<dbReference type="InterPro" id="IPR051257">
    <property type="entry name" value="Diverse_CBS-Domain"/>
</dbReference>
<dbReference type="Pfam" id="PF03445">
    <property type="entry name" value="DUF294"/>
    <property type="match status" value="1"/>
</dbReference>
<dbReference type="CDD" id="cd00038">
    <property type="entry name" value="CAP_ED"/>
    <property type="match status" value="1"/>
</dbReference>
<dbReference type="CDD" id="cd05401">
    <property type="entry name" value="NT_GlnE_GlnD_like"/>
    <property type="match status" value="1"/>
</dbReference>
<dbReference type="PANTHER" id="PTHR43080:SF2">
    <property type="entry name" value="CBS DOMAIN-CONTAINING PROTEIN"/>
    <property type="match status" value="1"/>
</dbReference>
<evidence type="ECO:0000256" key="1">
    <source>
        <dbReference type="ARBA" id="ARBA00023122"/>
    </source>
</evidence>
<evidence type="ECO:0000259" key="3">
    <source>
        <dbReference type="PROSITE" id="PS50042"/>
    </source>
</evidence>
<keyword evidence="1 2" id="KW-0129">CBS domain</keyword>
<dbReference type="InterPro" id="IPR005105">
    <property type="entry name" value="GlnD_Uridyltrans_N"/>
</dbReference>
<evidence type="ECO:0000256" key="2">
    <source>
        <dbReference type="PROSITE-ProRule" id="PRU00703"/>
    </source>
</evidence>
<organism evidence="5 6">
    <name type="scientific">Yoonia algicola</name>
    <dbReference type="NCBI Taxonomy" id="3137368"/>
    <lineage>
        <taxon>Bacteria</taxon>
        <taxon>Pseudomonadati</taxon>
        <taxon>Pseudomonadota</taxon>
        <taxon>Alphaproteobacteria</taxon>
        <taxon>Rhodobacterales</taxon>
        <taxon>Paracoccaceae</taxon>
        <taxon>Yoonia</taxon>
    </lineage>
</organism>
<dbReference type="Gene3D" id="2.60.120.10">
    <property type="entry name" value="Jelly Rolls"/>
    <property type="match status" value="1"/>
</dbReference>
<dbReference type="Gene3D" id="3.10.580.10">
    <property type="entry name" value="CBS-domain"/>
    <property type="match status" value="1"/>
</dbReference>
<feature type="domain" description="CBS" evidence="4">
    <location>
        <begin position="213"/>
        <end position="268"/>
    </location>
</feature>
<evidence type="ECO:0000313" key="5">
    <source>
        <dbReference type="EMBL" id="WZU64550.1"/>
    </source>
</evidence>
<keyword evidence="6" id="KW-1185">Reference proteome</keyword>
<dbReference type="Proteomes" id="UP001451782">
    <property type="component" value="Chromosome"/>
</dbReference>
<dbReference type="InterPro" id="IPR000644">
    <property type="entry name" value="CBS_dom"/>
</dbReference>
<dbReference type="AlphaFoldDB" id="A0AAN0M414"/>
<dbReference type="Pfam" id="PF00027">
    <property type="entry name" value="cNMP_binding"/>
    <property type="match status" value="1"/>
</dbReference>
<dbReference type="CDD" id="cd04587">
    <property type="entry name" value="CBS_pair_CAP-ED_NT_Pol-beta-like_DUF294_assoc"/>
    <property type="match status" value="1"/>
</dbReference>
<feature type="domain" description="CBS" evidence="4">
    <location>
        <begin position="149"/>
        <end position="207"/>
    </location>
</feature>
<dbReference type="SUPFAM" id="SSF54631">
    <property type="entry name" value="CBS-domain pair"/>
    <property type="match status" value="1"/>
</dbReference>
<dbReference type="InterPro" id="IPR046342">
    <property type="entry name" value="CBS_dom_sf"/>
</dbReference>
<reference evidence="5 6" key="1">
    <citation type="submission" date="2024-04" db="EMBL/GenBank/DDBJ databases">
        <title>Phylogenomic analyses of a clade within the roseobacter group suggest taxonomic reassignments of species of the genera Aestuariivita, Citreicella, Loktanella, Nautella, Pelagibaca, Ruegeria, Thalassobius, Thiobacimonas and Tropicibacter, and the proposal o.</title>
        <authorList>
            <person name="Jeon C.O."/>
        </authorList>
    </citation>
    <scope>NUCLEOTIDE SEQUENCE [LARGE SCALE GENOMIC DNA]</scope>
    <source>
        <strain evidence="5 6">G8-12</strain>
    </source>
</reference>
<dbReference type="Pfam" id="PF10335">
    <property type="entry name" value="DUF294_C"/>
    <property type="match status" value="1"/>
</dbReference>
<evidence type="ECO:0000313" key="6">
    <source>
        <dbReference type="Proteomes" id="UP001451782"/>
    </source>
</evidence>
<accession>A0AAN0M414</accession>
<feature type="domain" description="Cyclic nucleotide-binding" evidence="3">
    <location>
        <begin position="14"/>
        <end position="121"/>
    </location>
</feature>
<dbReference type="InterPro" id="IPR018490">
    <property type="entry name" value="cNMP-bd_dom_sf"/>
</dbReference>
<dbReference type="SMART" id="SM00100">
    <property type="entry name" value="cNMP"/>
    <property type="match status" value="1"/>
</dbReference>
<dbReference type="InterPro" id="IPR014710">
    <property type="entry name" value="RmlC-like_jellyroll"/>
</dbReference>
<dbReference type="GO" id="GO:0008773">
    <property type="term" value="F:[protein-PII] uridylyltransferase activity"/>
    <property type="evidence" value="ECO:0007669"/>
    <property type="project" value="InterPro"/>
</dbReference>
<dbReference type="InterPro" id="IPR000595">
    <property type="entry name" value="cNMP-bd_dom"/>
</dbReference>
<evidence type="ECO:0000259" key="4">
    <source>
        <dbReference type="PROSITE" id="PS51371"/>
    </source>
</evidence>
<proteinExistence type="predicted"/>
<dbReference type="PROSITE" id="PS50042">
    <property type="entry name" value="CNMP_BINDING_3"/>
    <property type="match status" value="1"/>
</dbReference>